<protein>
    <submittedName>
        <fullName evidence="3">Endonuclease VIII</fullName>
    </submittedName>
</protein>
<dbReference type="Pfam" id="PF06831">
    <property type="entry name" value="H2TH"/>
    <property type="match status" value="1"/>
</dbReference>
<dbReference type="Gene3D" id="3.20.190.10">
    <property type="entry name" value="MutM-like, N-terminal"/>
    <property type="match status" value="1"/>
</dbReference>
<dbReference type="Gene3D" id="1.10.8.50">
    <property type="match status" value="1"/>
</dbReference>
<keyword evidence="4" id="KW-1185">Reference proteome</keyword>
<name>A0A8J7H8I2_9FIRM</name>
<sequence length="275" mass="30859">MIELVESTILAEQLKQTIVGKKIKDVIVGQSPHKFAFFTDDPEKYPSLLIGKEISETNSHGSFVEIVIEDRVLLLNDGISLKYHDKNEKRAVKHQLLIEFEDLSSISASVQMYGGILCYPKGEIDNSYYLVAKEKPSLLSDEFNRAYFTSILSMPGMEKLSAKAFLATEQRIPGIGNGVLQDILYYAKIHPKTKIKAFSEEDKDRLFSSIKTTLKDMIKAGGRDTEKDLFQQIGGYQTKMSKNTLGKECPVCKTIIQKEAYLGGSIYYCGGCQRV</sequence>
<dbReference type="GO" id="GO:0008270">
    <property type="term" value="F:zinc ion binding"/>
    <property type="evidence" value="ECO:0007669"/>
    <property type="project" value="InterPro"/>
</dbReference>
<proteinExistence type="inferred from homology"/>
<dbReference type="SUPFAM" id="SSF46946">
    <property type="entry name" value="S13-like H2TH domain"/>
    <property type="match status" value="1"/>
</dbReference>
<gene>
    <name evidence="3" type="ORF">I5677_05135</name>
</gene>
<dbReference type="EMBL" id="JAEAGR010000003">
    <property type="protein sequence ID" value="MBH1940280.1"/>
    <property type="molecule type" value="Genomic_DNA"/>
</dbReference>
<dbReference type="Proteomes" id="UP000623269">
    <property type="component" value="Unassembled WGS sequence"/>
</dbReference>
<dbReference type="RefSeq" id="WP_197660495.1">
    <property type="nucleotide sequence ID" value="NZ_JAEAGR010000003.1"/>
</dbReference>
<dbReference type="InterPro" id="IPR035937">
    <property type="entry name" value="FPG_N"/>
</dbReference>
<evidence type="ECO:0000259" key="2">
    <source>
        <dbReference type="SMART" id="SM01232"/>
    </source>
</evidence>
<accession>A0A8J7H8I2</accession>
<dbReference type="InterPro" id="IPR015886">
    <property type="entry name" value="H2TH_FPG"/>
</dbReference>
<evidence type="ECO:0000256" key="1">
    <source>
        <dbReference type="ARBA" id="ARBA00009409"/>
    </source>
</evidence>
<keyword evidence="3" id="KW-0378">Hydrolase</keyword>
<comment type="caution">
    <text evidence="3">The sequence shown here is derived from an EMBL/GenBank/DDBJ whole genome shotgun (WGS) entry which is preliminary data.</text>
</comment>
<dbReference type="GO" id="GO:0034039">
    <property type="term" value="F:8-oxo-7,8-dihydroguanine DNA N-glycosylase activity"/>
    <property type="evidence" value="ECO:0007669"/>
    <property type="project" value="TreeGrafter"/>
</dbReference>
<evidence type="ECO:0000313" key="3">
    <source>
        <dbReference type="EMBL" id="MBH1940280.1"/>
    </source>
</evidence>
<dbReference type="SUPFAM" id="SSF81624">
    <property type="entry name" value="N-terminal domain of MutM-like DNA repair proteins"/>
    <property type="match status" value="1"/>
</dbReference>
<dbReference type="GO" id="GO:0006284">
    <property type="term" value="P:base-excision repair"/>
    <property type="evidence" value="ECO:0007669"/>
    <property type="project" value="InterPro"/>
</dbReference>
<keyword evidence="3" id="KW-0540">Nuclease</keyword>
<reference evidence="3" key="1">
    <citation type="submission" date="2020-12" db="EMBL/GenBank/DDBJ databases">
        <title>M. sibirica DSM 26468T genome.</title>
        <authorList>
            <person name="Thieme N."/>
            <person name="Rettenmaier R."/>
            <person name="Zverlov V."/>
            <person name="Liebl W."/>
        </authorList>
    </citation>
    <scope>NUCLEOTIDE SEQUENCE</scope>
    <source>
        <strain evidence="3">DSM 26468</strain>
    </source>
</reference>
<evidence type="ECO:0000313" key="4">
    <source>
        <dbReference type="Proteomes" id="UP000623269"/>
    </source>
</evidence>
<comment type="similarity">
    <text evidence="1">Belongs to the FPG family.</text>
</comment>
<dbReference type="AlphaFoldDB" id="A0A8J7H8I2"/>
<organism evidence="3 4">
    <name type="scientific">Mobilitalea sibirica</name>
    <dbReference type="NCBI Taxonomy" id="1462919"/>
    <lineage>
        <taxon>Bacteria</taxon>
        <taxon>Bacillati</taxon>
        <taxon>Bacillota</taxon>
        <taxon>Clostridia</taxon>
        <taxon>Lachnospirales</taxon>
        <taxon>Lachnospiraceae</taxon>
        <taxon>Mobilitalea</taxon>
    </lineage>
</organism>
<dbReference type="GO" id="GO:0003684">
    <property type="term" value="F:damaged DNA binding"/>
    <property type="evidence" value="ECO:0007669"/>
    <property type="project" value="InterPro"/>
</dbReference>
<dbReference type="GO" id="GO:0003906">
    <property type="term" value="F:DNA-(apurinic or apyrimidinic site) endonuclease activity"/>
    <property type="evidence" value="ECO:0007669"/>
    <property type="project" value="InterPro"/>
</dbReference>
<feature type="domain" description="Formamidopyrimidine-DNA glycosylase H2TH DNA-binding" evidence="2">
    <location>
        <begin position="136"/>
        <end position="229"/>
    </location>
</feature>
<dbReference type="SUPFAM" id="SSF57716">
    <property type="entry name" value="Glucocorticoid receptor-like (DNA-binding domain)"/>
    <property type="match status" value="1"/>
</dbReference>
<dbReference type="SMART" id="SM01232">
    <property type="entry name" value="H2TH"/>
    <property type="match status" value="1"/>
</dbReference>
<dbReference type="InterPro" id="IPR010979">
    <property type="entry name" value="Ribosomal_uS13-like_H2TH"/>
</dbReference>
<dbReference type="PANTHER" id="PTHR22993:SF9">
    <property type="entry name" value="FORMAMIDOPYRIMIDINE-DNA GLYCOSYLASE"/>
    <property type="match status" value="1"/>
</dbReference>
<dbReference type="PANTHER" id="PTHR22993">
    <property type="entry name" value="FORMAMIDOPYRIMIDINE-DNA GLYCOSYLASE"/>
    <property type="match status" value="1"/>
</dbReference>
<keyword evidence="3" id="KW-0255">Endonuclease</keyword>